<name>A0AAV3UI68_9EURY</name>
<gene>
    <name evidence="1" type="ORF">GCM10025751_26260</name>
</gene>
<dbReference type="AlphaFoldDB" id="A0AAV3UI68"/>
<organism evidence="1 2">
    <name type="scientific">Haladaptatus pallidirubidus</name>
    <dbReference type="NCBI Taxonomy" id="1008152"/>
    <lineage>
        <taxon>Archaea</taxon>
        <taxon>Methanobacteriati</taxon>
        <taxon>Methanobacteriota</taxon>
        <taxon>Stenosarchaea group</taxon>
        <taxon>Halobacteria</taxon>
        <taxon>Halobacteriales</taxon>
        <taxon>Haladaptataceae</taxon>
        <taxon>Haladaptatus</taxon>
    </lineage>
</organism>
<evidence type="ECO:0000313" key="2">
    <source>
        <dbReference type="Proteomes" id="UP001501729"/>
    </source>
</evidence>
<sequence length="261" mass="28826">MTKSAGIAAFSTLGVSQVGKVLGDDDEFCPIRQSHSKETILEGTKEEVEVHTTESRIPGPTAVVVGGLQGIEPATWQTVYDVHDWSINSGKLVLLPEANPVAIRNNTYINENGDLNDQFPPGRTPKTKLAQALWEVIEEADPDVFISLHSSHGILWEREGPNGVGQAIYPTYVDGAREDARRTVEYMNQRLDSFRSLYDFKVGNTLHGIRPLLTHKVAADLQIPGFLIEATRYGTNLATRVQWEKAIVAHLLEQNGMGIKQ</sequence>
<proteinExistence type="predicted"/>
<comment type="caution">
    <text evidence="1">The sequence shown here is derived from an EMBL/GenBank/DDBJ whole genome shotgun (WGS) entry which is preliminary data.</text>
</comment>
<reference evidence="1 2" key="1">
    <citation type="journal article" date="2019" name="Int. J. Syst. Evol. Microbiol.">
        <title>The Global Catalogue of Microorganisms (GCM) 10K type strain sequencing project: providing services to taxonomists for standard genome sequencing and annotation.</title>
        <authorList>
            <consortium name="The Broad Institute Genomics Platform"/>
            <consortium name="The Broad Institute Genome Sequencing Center for Infectious Disease"/>
            <person name="Wu L."/>
            <person name="Ma J."/>
        </authorList>
    </citation>
    <scope>NUCLEOTIDE SEQUENCE [LARGE SCALE GENOMIC DNA]</scope>
    <source>
        <strain evidence="1 2">JCM 17504</strain>
    </source>
</reference>
<protein>
    <recommendedName>
        <fullName evidence="3">Succinylglutamate desuccinylase / Aspartoacylase family protein</fullName>
    </recommendedName>
</protein>
<dbReference type="SUPFAM" id="SSF53187">
    <property type="entry name" value="Zn-dependent exopeptidases"/>
    <property type="match status" value="1"/>
</dbReference>
<evidence type="ECO:0000313" key="1">
    <source>
        <dbReference type="EMBL" id="GAA5051260.1"/>
    </source>
</evidence>
<keyword evidence="2" id="KW-1185">Reference proteome</keyword>
<evidence type="ECO:0008006" key="3">
    <source>
        <dbReference type="Google" id="ProtNLM"/>
    </source>
</evidence>
<dbReference type="GeneID" id="68616249"/>
<dbReference type="Gene3D" id="3.40.630.10">
    <property type="entry name" value="Zn peptidases"/>
    <property type="match status" value="1"/>
</dbReference>
<dbReference type="EMBL" id="BAABKX010000008">
    <property type="protein sequence ID" value="GAA5051260.1"/>
    <property type="molecule type" value="Genomic_DNA"/>
</dbReference>
<accession>A0AAV3UI68</accession>
<dbReference type="Proteomes" id="UP001501729">
    <property type="component" value="Unassembled WGS sequence"/>
</dbReference>
<dbReference type="RefSeq" id="WP_227777643.1">
    <property type="nucleotide sequence ID" value="NZ_BAABKX010000008.1"/>
</dbReference>